<dbReference type="GO" id="GO:0046872">
    <property type="term" value="F:metal ion binding"/>
    <property type="evidence" value="ECO:0007669"/>
    <property type="project" value="UniProtKB-KW"/>
</dbReference>
<evidence type="ECO:0000256" key="4">
    <source>
        <dbReference type="ARBA" id="ARBA00022723"/>
    </source>
</evidence>
<comment type="similarity">
    <text evidence="2">Belongs to the AOR/FOR family.</text>
</comment>
<dbReference type="SUPFAM" id="SSF56228">
    <property type="entry name" value="Aldehyde ferredoxin oxidoreductase, N-terminal domain"/>
    <property type="match status" value="1"/>
</dbReference>
<dbReference type="Proteomes" id="UP000286050">
    <property type="component" value="Unassembled WGS sequence"/>
</dbReference>
<proteinExistence type="inferred from homology"/>
<reference evidence="11 13" key="1">
    <citation type="submission" date="2018-08" db="EMBL/GenBank/DDBJ databases">
        <title>A genome reference for cultivated species of the human gut microbiota.</title>
        <authorList>
            <person name="Zou Y."/>
            <person name="Xue W."/>
            <person name="Luo G."/>
        </authorList>
    </citation>
    <scope>NUCLEOTIDE SEQUENCE [LARGE SCALE GENOMIC DNA]</scope>
    <source>
        <strain evidence="11 13">AM30-5LB</strain>
    </source>
</reference>
<evidence type="ECO:0000313" key="12">
    <source>
        <dbReference type="EMBL" id="VWL87870.1"/>
    </source>
</evidence>
<dbReference type="InterPro" id="IPR013984">
    <property type="entry name" value="Ald_Fedxn_OxRdtase_dom2"/>
</dbReference>
<evidence type="ECO:0000256" key="8">
    <source>
        <dbReference type="ARBA" id="ARBA00049934"/>
    </source>
</evidence>
<evidence type="ECO:0000256" key="3">
    <source>
        <dbReference type="ARBA" id="ARBA00022485"/>
    </source>
</evidence>
<evidence type="ECO:0000256" key="1">
    <source>
        <dbReference type="ARBA" id="ARBA00001966"/>
    </source>
</evidence>
<dbReference type="Proteomes" id="UP000738879">
    <property type="component" value="Unassembled WGS sequence"/>
</dbReference>
<keyword evidence="6" id="KW-0408">Iron</keyword>
<dbReference type="InterPro" id="IPR036021">
    <property type="entry name" value="Tungsten_al_ferr_oxy-like_C"/>
</dbReference>
<comment type="cofactor">
    <cofactor evidence="1">
        <name>[4Fe-4S] cluster</name>
        <dbReference type="ChEBI" id="CHEBI:49883"/>
    </cofactor>
</comment>
<keyword evidence="7" id="KW-0411">Iron-sulfur</keyword>
<comment type="cofactor">
    <cofactor evidence="8">
        <name>tungstopterin</name>
        <dbReference type="ChEBI" id="CHEBI:30402"/>
    </cofactor>
</comment>
<evidence type="ECO:0000256" key="5">
    <source>
        <dbReference type="ARBA" id="ARBA00023002"/>
    </source>
</evidence>
<evidence type="ECO:0000256" key="2">
    <source>
        <dbReference type="ARBA" id="ARBA00011032"/>
    </source>
</evidence>
<name>A0A414FV70_9ACTN</name>
<dbReference type="Proteomes" id="UP000405524">
    <property type="component" value="Unassembled WGS sequence"/>
</dbReference>
<dbReference type="Gene3D" id="3.60.9.10">
    <property type="entry name" value="Aldehyde ferredoxin oxidoreductase, N-terminal domain"/>
    <property type="match status" value="1"/>
</dbReference>
<dbReference type="OrthoDB" id="9763894at2"/>
<evidence type="ECO:0000256" key="6">
    <source>
        <dbReference type="ARBA" id="ARBA00023004"/>
    </source>
</evidence>
<dbReference type="SUPFAM" id="SSF48310">
    <property type="entry name" value="Aldehyde ferredoxin oxidoreductase, C-terminal domains"/>
    <property type="match status" value="1"/>
</dbReference>
<dbReference type="InterPro" id="IPR001203">
    <property type="entry name" value="OxRdtase_Ald_Fedxn_C"/>
</dbReference>
<dbReference type="NCBIfam" id="NF007354">
    <property type="entry name" value="PRK09849.1"/>
    <property type="match status" value="1"/>
</dbReference>
<keyword evidence="4" id="KW-0479">Metal-binding</keyword>
<dbReference type="PANTHER" id="PTHR30038:SF0">
    <property type="entry name" value="TUNGSTEN-CONTAINING ALDEHYDE FERREDOXIN OXIDOREDUCTASE"/>
    <property type="match status" value="1"/>
</dbReference>
<dbReference type="SMART" id="SM00790">
    <property type="entry name" value="AFOR_N"/>
    <property type="match status" value="1"/>
</dbReference>
<feature type="domain" description="Aldehyde ferredoxin oxidoreductase N-terminal" evidence="9">
    <location>
        <begin position="8"/>
        <end position="210"/>
    </location>
</feature>
<keyword evidence="3" id="KW-0004">4Fe-4S</keyword>
<sequence>MAETSYGWAGWIARVNLTSGDITEESDVEMQKDYIGGMGFANKIMYDEVGPEVDWMDEENKVVLAVGPLTGSGVPLAGRSTWASLSTFTTDHLVVDMHCGGQLGAMLKYSGHDGLIIEGKADKPCYIFIDDDKISIEDASALWGKGTRETTEALCKKHGAECCVAAIGLAGENLLPYACVMNTRSHSAGAGLGAVLGSKNLKAVVVRGTKACHVADPQMVADLSDYMISQVIGSNNNHVVPSTQQSWAEYYDAGSRWTARKGLYWAAAEGGPIETGEPKPFEPNTMGYRCMKSTKDMGPAAEKYTVKMAGCHGCPVRCYAQVHVPYVQEKTGYESQGNTCVPGFPFSAYMQSFLKAEGIFEEDGKTLSDLSVSYNMLISATVDDLGLWCNYAQLYRDLAYTYSAGILDKHVPAEQMAEYNFDAIIHGQDPSSFVKILLDIASNDVENKPISLLGHGPIVWAKEWDCMDWFDNAKSALINYRGWPVHHSIETFGQVGGLYNMMFNRDDMIHSAVNFHGCGLPYELKEEMATEMWGKGAIDPVKDYTEMNEAKAEFAWWSIVTDVLHDSLVLCNWVWPMAMAPAKERNYRGDLDLEAQFYTAVTGQKVTIDDLYKAGERIMTLQRANTVRGMKDKDGNVGCNDLRGVHDVITEWVFEKDPEIEPFTPGTDKMERKDWKKALTMLYKRFGWDEKLGCPTKECLKDLGMDDVAEDLESRGLLTEGGVAFDKRTRTYDHILEKYCGDNPALSA</sequence>
<dbReference type="GO" id="GO:0033726">
    <property type="term" value="F:aldehyde ferredoxin oxidoreductase activity"/>
    <property type="evidence" value="ECO:0007669"/>
    <property type="project" value="UniProtKB-EC"/>
</dbReference>
<evidence type="ECO:0000313" key="10">
    <source>
        <dbReference type="EMBL" id="MBS5147126.1"/>
    </source>
</evidence>
<dbReference type="GeneID" id="77464847"/>
<dbReference type="Gene3D" id="1.10.599.10">
    <property type="entry name" value="Aldehyde Ferredoxin Oxidoreductase Protein, subunit A, domain 3"/>
    <property type="match status" value="1"/>
</dbReference>
<dbReference type="Gene3D" id="1.10.569.10">
    <property type="entry name" value="Aldehyde Ferredoxin Oxidoreductase Protein, subunit A, domain 2"/>
    <property type="match status" value="1"/>
</dbReference>
<dbReference type="GO" id="GO:0051539">
    <property type="term" value="F:4 iron, 4 sulfur cluster binding"/>
    <property type="evidence" value="ECO:0007669"/>
    <property type="project" value="UniProtKB-KW"/>
</dbReference>
<dbReference type="EMBL" id="CABWIC010000002">
    <property type="protein sequence ID" value="VWL87870.1"/>
    <property type="molecule type" value="Genomic_DNA"/>
</dbReference>
<evidence type="ECO:0000313" key="13">
    <source>
        <dbReference type="Proteomes" id="UP000286050"/>
    </source>
</evidence>
<dbReference type="InterPro" id="IPR036503">
    <property type="entry name" value="Ald_Fedxn_OxRdtase_N_sf"/>
</dbReference>
<dbReference type="EC" id="1.2.7.5" evidence="11"/>
<dbReference type="Pfam" id="PF02730">
    <property type="entry name" value="AFOR_N"/>
    <property type="match status" value="1"/>
</dbReference>
<keyword evidence="5 11" id="KW-0560">Oxidoreductase</keyword>
<organism evidence="11 13">
    <name type="scientific">Collinsella intestinalis</name>
    <dbReference type="NCBI Taxonomy" id="147207"/>
    <lineage>
        <taxon>Bacteria</taxon>
        <taxon>Bacillati</taxon>
        <taxon>Actinomycetota</taxon>
        <taxon>Coriobacteriia</taxon>
        <taxon>Coriobacteriales</taxon>
        <taxon>Coriobacteriaceae</taxon>
        <taxon>Collinsella</taxon>
    </lineage>
</organism>
<dbReference type="EMBL" id="QSJI01000007">
    <property type="protein sequence ID" value="RHD54848.1"/>
    <property type="molecule type" value="Genomic_DNA"/>
</dbReference>
<evidence type="ECO:0000313" key="14">
    <source>
        <dbReference type="Proteomes" id="UP000405524"/>
    </source>
</evidence>
<accession>A0A414FV70</accession>
<dbReference type="InterPro" id="IPR051919">
    <property type="entry name" value="W-dependent_AOR"/>
</dbReference>
<reference evidence="10" key="3">
    <citation type="submission" date="2021-02" db="EMBL/GenBank/DDBJ databases">
        <title>Infant gut strain persistence is associated with maternal origin, phylogeny, and functional potential including surface adhesion and iron acquisition.</title>
        <authorList>
            <person name="Lou Y.C."/>
        </authorList>
    </citation>
    <scope>NUCLEOTIDE SEQUENCE</scope>
    <source>
        <strain evidence="10">L3_128_245G1_dasL3_128_245G1_concoct_49</strain>
    </source>
</reference>
<evidence type="ECO:0000259" key="9">
    <source>
        <dbReference type="SMART" id="SM00790"/>
    </source>
</evidence>
<dbReference type="InterPro" id="IPR013983">
    <property type="entry name" value="Ald_Fedxn_OxRdtase_N"/>
</dbReference>
<reference evidence="12 14" key="2">
    <citation type="submission" date="2019-10" db="EMBL/GenBank/DDBJ databases">
        <authorList>
            <person name="Wolf R A."/>
        </authorList>
    </citation>
    <scope>NUCLEOTIDE SEQUENCE [LARGE SCALE GENOMIC DNA]</scope>
    <source>
        <strain evidence="12">Collinsella_intestinalis_DSM_13632</strain>
    </source>
</reference>
<dbReference type="RefSeq" id="WP_118272279.1">
    <property type="nucleotide sequence ID" value="NZ_CABWIC010000002.1"/>
</dbReference>
<dbReference type="EMBL" id="JAGZJA010000006">
    <property type="protein sequence ID" value="MBS5147126.1"/>
    <property type="molecule type" value="Genomic_DNA"/>
</dbReference>
<evidence type="ECO:0000256" key="7">
    <source>
        <dbReference type="ARBA" id="ARBA00023014"/>
    </source>
</evidence>
<gene>
    <name evidence="12" type="primary">ydhV</name>
    <name evidence="11" type="ORF">DW787_07335</name>
    <name evidence="12" type="ORF">JKKLCJKK_01427</name>
    <name evidence="10" type="ORF">KHY67_05430</name>
</gene>
<dbReference type="Pfam" id="PF01314">
    <property type="entry name" value="AFOR_C"/>
    <property type="match status" value="1"/>
</dbReference>
<protein>
    <submittedName>
        <fullName evidence="11">Aldehyde ferredoxin oxidoreductase</fullName>
        <ecNumber evidence="11">1.2.7.5</ecNumber>
    </submittedName>
    <submittedName>
        <fullName evidence="12">Putative oxidoreductase YdhV</fullName>
        <ecNumber evidence="12">1.-.-.-</ecNumber>
    </submittedName>
</protein>
<dbReference type="AlphaFoldDB" id="A0A414FV70"/>
<dbReference type="InterPro" id="IPR013985">
    <property type="entry name" value="Ald_Fedxn_OxRdtase_dom3"/>
</dbReference>
<evidence type="ECO:0000313" key="11">
    <source>
        <dbReference type="EMBL" id="RHD54848.1"/>
    </source>
</evidence>
<dbReference type="GO" id="GO:0009055">
    <property type="term" value="F:electron transfer activity"/>
    <property type="evidence" value="ECO:0007669"/>
    <property type="project" value="InterPro"/>
</dbReference>
<dbReference type="EC" id="1.-.-.-" evidence="12"/>
<dbReference type="PANTHER" id="PTHR30038">
    <property type="entry name" value="ALDEHYDE FERREDOXIN OXIDOREDUCTASE"/>
    <property type="match status" value="1"/>
</dbReference>